<organism evidence="6">
    <name type="scientific">Candidatus Moduliflexus flocculans</name>
    <dbReference type="NCBI Taxonomy" id="1499966"/>
    <lineage>
        <taxon>Bacteria</taxon>
        <taxon>Candidatus Moduliflexota</taxon>
        <taxon>Candidatus Moduliflexia</taxon>
        <taxon>Candidatus Moduliflexales</taxon>
        <taxon>Candidatus Moduliflexaceae</taxon>
    </lineage>
</organism>
<dbReference type="PANTHER" id="PTHR43401:SF5">
    <property type="entry name" value="ALCOHOL DEHYDROGENASE-RELATED"/>
    <property type="match status" value="1"/>
</dbReference>
<dbReference type="STRING" id="1499966.U14_05390"/>
<keyword evidence="7" id="KW-1185">Reference proteome</keyword>
<dbReference type="EMBL" id="DF820460">
    <property type="protein sequence ID" value="GAK54112.1"/>
    <property type="molecule type" value="Genomic_DNA"/>
</dbReference>
<dbReference type="InterPro" id="IPR013149">
    <property type="entry name" value="ADH-like_C"/>
</dbReference>
<proteinExistence type="inferred from homology"/>
<dbReference type="Proteomes" id="UP000030700">
    <property type="component" value="Unassembled WGS sequence"/>
</dbReference>
<dbReference type="PANTHER" id="PTHR43401">
    <property type="entry name" value="L-THREONINE 3-DEHYDROGENASE"/>
    <property type="match status" value="1"/>
</dbReference>
<dbReference type="SMART" id="SM00829">
    <property type="entry name" value="PKS_ER"/>
    <property type="match status" value="1"/>
</dbReference>
<dbReference type="GO" id="GO:0016491">
    <property type="term" value="F:oxidoreductase activity"/>
    <property type="evidence" value="ECO:0007669"/>
    <property type="project" value="UniProtKB-KW"/>
</dbReference>
<dbReference type="Gene3D" id="3.90.180.10">
    <property type="entry name" value="Medium-chain alcohol dehydrogenases, catalytic domain"/>
    <property type="match status" value="1"/>
</dbReference>
<comment type="cofactor">
    <cofactor evidence="4">
        <name>Zn(2+)</name>
        <dbReference type="ChEBI" id="CHEBI:29105"/>
    </cofactor>
</comment>
<dbReference type="GO" id="GO:0008270">
    <property type="term" value="F:zinc ion binding"/>
    <property type="evidence" value="ECO:0007669"/>
    <property type="project" value="InterPro"/>
</dbReference>
<dbReference type="Pfam" id="PF08240">
    <property type="entry name" value="ADH_N"/>
    <property type="match status" value="1"/>
</dbReference>
<keyword evidence="3" id="KW-0560">Oxidoreductase</keyword>
<dbReference type="PROSITE" id="PS00059">
    <property type="entry name" value="ADH_ZINC"/>
    <property type="match status" value="1"/>
</dbReference>
<dbReference type="AlphaFoldDB" id="A0A081BRT1"/>
<dbReference type="SUPFAM" id="SSF51735">
    <property type="entry name" value="NAD(P)-binding Rossmann-fold domains"/>
    <property type="match status" value="1"/>
</dbReference>
<keyword evidence="2 4" id="KW-0862">Zinc</keyword>
<dbReference type="InterPro" id="IPR036291">
    <property type="entry name" value="NAD(P)-bd_dom_sf"/>
</dbReference>
<dbReference type="InterPro" id="IPR013154">
    <property type="entry name" value="ADH-like_N"/>
</dbReference>
<evidence type="ECO:0000256" key="3">
    <source>
        <dbReference type="ARBA" id="ARBA00023002"/>
    </source>
</evidence>
<protein>
    <submittedName>
        <fullName evidence="6">Sorbitol dehydrogenase</fullName>
    </submittedName>
</protein>
<comment type="similarity">
    <text evidence="4">Belongs to the zinc-containing alcohol dehydrogenase family.</text>
</comment>
<dbReference type="HOGENOM" id="CLU_026673_11_0_0"/>
<dbReference type="InterPro" id="IPR002328">
    <property type="entry name" value="ADH_Zn_CS"/>
</dbReference>
<evidence type="ECO:0000313" key="7">
    <source>
        <dbReference type="Proteomes" id="UP000030700"/>
    </source>
</evidence>
<evidence type="ECO:0000256" key="4">
    <source>
        <dbReference type="RuleBase" id="RU361277"/>
    </source>
</evidence>
<evidence type="ECO:0000256" key="2">
    <source>
        <dbReference type="ARBA" id="ARBA00022833"/>
    </source>
</evidence>
<evidence type="ECO:0000256" key="1">
    <source>
        <dbReference type="ARBA" id="ARBA00022723"/>
    </source>
</evidence>
<gene>
    <name evidence="6" type="ORF">U14_05390</name>
</gene>
<evidence type="ECO:0000259" key="5">
    <source>
        <dbReference type="SMART" id="SM00829"/>
    </source>
</evidence>
<feature type="domain" description="Enoyl reductase (ER)" evidence="5">
    <location>
        <begin position="7"/>
        <end position="343"/>
    </location>
</feature>
<accession>A0A081BRT1</accession>
<dbReference type="InterPro" id="IPR011032">
    <property type="entry name" value="GroES-like_sf"/>
</dbReference>
<dbReference type="InterPro" id="IPR050129">
    <property type="entry name" value="Zn_alcohol_dh"/>
</dbReference>
<evidence type="ECO:0000313" key="6">
    <source>
        <dbReference type="EMBL" id="GAK54112.1"/>
    </source>
</evidence>
<dbReference type="SUPFAM" id="SSF50129">
    <property type="entry name" value="GroES-like"/>
    <property type="match status" value="1"/>
</dbReference>
<sequence length="345" mass="37381">MRSIAITTPNHLEIVDIPKPTPGLYDAVIKTEVAFLCNATDRKLIEGHFPGVETYPLLLGHESVGIVETVGAKVTTFAPGDRVVGGLLLEPTDSKYASGWGGFSDYTLARDHLAMVRDGVADAEHGWSDLYQIQRVVPKDITPEAAALLCTWREVYAGFSDFQIKAGGEIVVFGAGPVGLSFVKFAKNLGVAYVASVDTLPEKRQKALNMGADEAFAPTDDALANLAKRRGKPLDAVIDAVGNERIINAALPLIKMAGSVCVYGVIDAPAITIQKHAGPYNFNLLIHQWPTRVWEAAAQDPLCEWLRAGKLRAEEFISAEFPIEQIHQAVETAKSGFAIKTLLRY</sequence>
<dbReference type="Pfam" id="PF00107">
    <property type="entry name" value="ADH_zinc_N"/>
    <property type="match status" value="1"/>
</dbReference>
<reference evidence="6" key="1">
    <citation type="journal article" date="2015" name="PeerJ">
        <title>First genomic representation of candidate bacterial phylum KSB3 points to enhanced environmental sensing as a trigger of wastewater bulking.</title>
        <authorList>
            <person name="Sekiguchi Y."/>
            <person name="Ohashi A."/>
            <person name="Parks D.H."/>
            <person name="Yamauchi T."/>
            <person name="Tyson G.W."/>
            <person name="Hugenholtz P."/>
        </authorList>
    </citation>
    <scope>NUCLEOTIDE SEQUENCE [LARGE SCALE GENOMIC DNA]</scope>
</reference>
<keyword evidence="1 4" id="KW-0479">Metal-binding</keyword>
<dbReference type="Gene3D" id="3.40.50.720">
    <property type="entry name" value="NAD(P)-binding Rossmann-like Domain"/>
    <property type="match status" value="1"/>
</dbReference>
<dbReference type="InterPro" id="IPR020843">
    <property type="entry name" value="ER"/>
</dbReference>
<name>A0A081BRT1_9BACT</name>